<feature type="compositionally biased region" description="Polar residues" evidence="3">
    <location>
        <begin position="509"/>
        <end position="524"/>
    </location>
</feature>
<evidence type="ECO:0008006" key="6">
    <source>
        <dbReference type="Google" id="ProtNLM"/>
    </source>
</evidence>
<feature type="region of interest" description="Disordered" evidence="3">
    <location>
        <begin position="119"/>
        <end position="138"/>
    </location>
</feature>
<gene>
    <name evidence="4" type="ORF">V7S43_000226</name>
</gene>
<dbReference type="PANTHER" id="PTHR21549">
    <property type="entry name" value="MUTATED IN BLADDER CANCER 1"/>
    <property type="match status" value="1"/>
</dbReference>
<dbReference type="InterPro" id="IPR039902">
    <property type="entry name" value="CCDC148/CCDC112"/>
</dbReference>
<feature type="coiled-coil region" evidence="2">
    <location>
        <begin position="201"/>
        <end position="252"/>
    </location>
</feature>
<name>A0ABD3GAT3_9STRA</name>
<feature type="region of interest" description="Disordered" evidence="3">
    <location>
        <begin position="507"/>
        <end position="533"/>
    </location>
</feature>
<feature type="compositionally biased region" description="Basic and acidic residues" evidence="3">
    <location>
        <begin position="686"/>
        <end position="708"/>
    </location>
</feature>
<accession>A0ABD3GAT3</accession>
<dbReference type="Proteomes" id="UP001632037">
    <property type="component" value="Unassembled WGS sequence"/>
</dbReference>
<evidence type="ECO:0000256" key="1">
    <source>
        <dbReference type="ARBA" id="ARBA00023054"/>
    </source>
</evidence>
<comment type="caution">
    <text evidence="4">The sequence shown here is derived from an EMBL/GenBank/DDBJ whole genome shotgun (WGS) entry which is preliminary data.</text>
</comment>
<feature type="region of interest" description="Disordered" evidence="3">
    <location>
        <begin position="605"/>
        <end position="627"/>
    </location>
</feature>
<proteinExistence type="predicted"/>
<keyword evidence="1 2" id="KW-0175">Coiled coil</keyword>
<dbReference type="AlphaFoldDB" id="A0ABD3GAT3"/>
<evidence type="ECO:0000313" key="5">
    <source>
        <dbReference type="Proteomes" id="UP001632037"/>
    </source>
</evidence>
<evidence type="ECO:0000256" key="3">
    <source>
        <dbReference type="SAM" id="MobiDB-lite"/>
    </source>
</evidence>
<reference evidence="4 5" key="1">
    <citation type="submission" date="2024-09" db="EMBL/GenBank/DDBJ databases">
        <title>Genome sequencing and assembly of Phytophthora oleae, isolate VK10A, causative agent of rot of olive drupes.</title>
        <authorList>
            <person name="Conti Taguali S."/>
            <person name="Riolo M."/>
            <person name="La Spada F."/>
            <person name="Cacciola S.O."/>
            <person name="Dionisio G."/>
        </authorList>
    </citation>
    <scope>NUCLEOTIDE SEQUENCE [LARGE SCALE GENOMIC DNA]</scope>
    <source>
        <strain evidence="4 5">VK10A</strain>
    </source>
</reference>
<sequence>MHQFMRPRHLGSQQLQRLRELREISDIDVRDRHLKRGGGVSASLYSTQQHVDPLTSRTVDAIVQERQQDKENVSTSARLRDKVAAARRGVQTERRERPGDELRPPERANTTRKIAAVRRRGTYNEEERRDDRRRMGKQEAEWVEKQLQYKARVATLEKECKASWQSFFAGAGTSSSSTNFVSTTEINKLAEEMETVREQDVNKMKHELSKLSNKVDDVQTKVVEIENGEQFFSELQETIDTMEAALSKFRLQQRKKFEEYVLEEKIVEKDIAVFMEKMDSWENGAVPQLSRGGASTANIGPKMMHRNSTTTLSSRHVPISRKQSESGNGTENSNCSSGNQDEDRAVRIGTPDELGMVDRVRSLNDAILRSGGLQGGWDHREHCTFATLLVKYGLTDDILLQQLLPDKAETQFRVASNQDSNHDEQPKTKASIDYETRVSRFFRKCTRKVVTQTESTVRSHFEWYRRHLELVEEKKRVIQEWKTRKEEERLQIVQCGFDADEQMLENFDQDGTTGSNRNTSSKQSSRTKLKSREKTERLLEQWKQEKKQKDEEREQRRYELQMKRDAIEAKRKQEQLDAKQKILLYKLQKEQEAMMLERASKLRQDVTDDSLPTGSLPFASPTSKEDLDERSRIAIEYAKAKRLRLQQIEERKQKRQQLPPRPENKIADDSNTSPKPVLLFNSTEASKARDFSKEQVRRKERQRERQSAHDAYIPGQKAISDVKFKSFGHIPIQPRAIPAWRKNI</sequence>
<feature type="compositionally biased region" description="Basic and acidic residues" evidence="3">
    <location>
        <begin position="122"/>
        <end position="138"/>
    </location>
</feature>
<dbReference type="PANTHER" id="PTHR21549:SF0">
    <property type="entry name" value="COILED-COIL DOMAIN-CONTAINING PROTEIN 112"/>
    <property type="match status" value="1"/>
</dbReference>
<feature type="region of interest" description="Disordered" evidence="3">
    <location>
        <begin position="286"/>
        <end position="347"/>
    </location>
</feature>
<evidence type="ECO:0000313" key="4">
    <source>
        <dbReference type="EMBL" id="KAL3674269.1"/>
    </source>
</evidence>
<protein>
    <recommendedName>
        <fullName evidence="6">Coiled-coil domain-containing protein</fullName>
    </recommendedName>
</protein>
<feature type="compositionally biased region" description="Polar residues" evidence="3">
    <location>
        <begin position="669"/>
        <end position="685"/>
    </location>
</feature>
<dbReference type="EMBL" id="JBIMZQ010000001">
    <property type="protein sequence ID" value="KAL3674269.1"/>
    <property type="molecule type" value="Genomic_DNA"/>
</dbReference>
<keyword evidence="5" id="KW-1185">Reference proteome</keyword>
<organism evidence="4 5">
    <name type="scientific">Phytophthora oleae</name>
    <dbReference type="NCBI Taxonomy" id="2107226"/>
    <lineage>
        <taxon>Eukaryota</taxon>
        <taxon>Sar</taxon>
        <taxon>Stramenopiles</taxon>
        <taxon>Oomycota</taxon>
        <taxon>Peronosporomycetes</taxon>
        <taxon>Peronosporales</taxon>
        <taxon>Peronosporaceae</taxon>
        <taxon>Phytophthora</taxon>
    </lineage>
</organism>
<evidence type="ECO:0000256" key="2">
    <source>
        <dbReference type="SAM" id="Coils"/>
    </source>
</evidence>
<feature type="region of interest" description="Disordered" evidence="3">
    <location>
        <begin position="650"/>
        <end position="711"/>
    </location>
</feature>
<feature type="compositionally biased region" description="Basic and acidic residues" evidence="3">
    <location>
        <begin position="81"/>
        <end position="106"/>
    </location>
</feature>
<feature type="region of interest" description="Disordered" evidence="3">
    <location>
        <begin position="81"/>
        <end position="111"/>
    </location>
</feature>
<feature type="compositionally biased region" description="Polar residues" evidence="3">
    <location>
        <begin position="325"/>
        <end position="339"/>
    </location>
</feature>